<feature type="transmembrane region" description="Helical" evidence="1">
    <location>
        <begin position="36"/>
        <end position="52"/>
    </location>
</feature>
<evidence type="ECO:0000313" key="4">
    <source>
        <dbReference type="Proteomes" id="UP000440498"/>
    </source>
</evidence>
<feature type="chain" id="PRO_5025555249" evidence="2">
    <location>
        <begin position="21"/>
        <end position="70"/>
    </location>
</feature>
<dbReference type="AlphaFoldDB" id="A0A6A7N8K8"/>
<reference evidence="3 4" key="1">
    <citation type="submission" date="2019-10" db="EMBL/GenBank/DDBJ databases">
        <title>Two novel species isolated from a subtropical stream in China.</title>
        <authorList>
            <person name="Lu H."/>
        </authorList>
    </citation>
    <scope>NUCLEOTIDE SEQUENCE [LARGE SCALE GENOMIC DNA]</scope>
    <source>
        <strain evidence="3 4">FT29W</strain>
    </source>
</reference>
<dbReference type="EMBL" id="WHUG01000013">
    <property type="protein sequence ID" value="MQA41425.1"/>
    <property type="molecule type" value="Genomic_DNA"/>
</dbReference>
<name>A0A6A7N8K8_9BURK</name>
<protein>
    <submittedName>
        <fullName evidence="3">Uncharacterized protein</fullName>
    </submittedName>
</protein>
<evidence type="ECO:0000313" key="3">
    <source>
        <dbReference type="EMBL" id="MQA41425.1"/>
    </source>
</evidence>
<evidence type="ECO:0000256" key="1">
    <source>
        <dbReference type="SAM" id="Phobius"/>
    </source>
</evidence>
<feature type="signal peptide" evidence="2">
    <location>
        <begin position="1"/>
        <end position="20"/>
    </location>
</feature>
<sequence length="70" mass="7844">MKKHFYAGILAFTLASPAFAASTFLQPSTPDQPLRSRAVLSCMALLVGLHAYNRRFKKQRRHGLQMIAPD</sequence>
<dbReference type="RefSeq" id="WP_152840666.1">
    <property type="nucleotide sequence ID" value="NZ_WHUG01000013.1"/>
</dbReference>
<evidence type="ECO:0000256" key="2">
    <source>
        <dbReference type="SAM" id="SignalP"/>
    </source>
</evidence>
<organism evidence="3 4">
    <name type="scientific">Rugamonas aquatica</name>
    <dbReference type="NCBI Taxonomy" id="2743357"/>
    <lineage>
        <taxon>Bacteria</taxon>
        <taxon>Pseudomonadati</taxon>
        <taxon>Pseudomonadota</taxon>
        <taxon>Betaproteobacteria</taxon>
        <taxon>Burkholderiales</taxon>
        <taxon>Oxalobacteraceae</taxon>
        <taxon>Telluria group</taxon>
        <taxon>Rugamonas</taxon>
    </lineage>
</organism>
<keyword evidence="2" id="KW-0732">Signal</keyword>
<keyword evidence="1" id="KW-0812">Transmembrane</keyword>
<keyword evidence="4" id="KW-1185">Reference proteome</keyword>
<proteinExistence type="predicted"/>
<keyword evidence="1" id="KW-1133">Transmembrane helix</keyword>
<comment type="caution">
    <text evidence="3">The sequence shown here is derived from an EMBL/GenBank/DDBJ whole genome shotgun (WGS) entry which is preliminary data.</text>
</comment>
<keyword evidence="1" id="KW-0472">Membrane</keyword>
<accession>A0A6A7N8K8</accession>
<dbReference type="Proteomes" id="UP000440498">
    <property type="component" value="Unassembled WGS sequence"/>
</dbReference>
<gene>
    <name evidence="3" type="ORF">GEV02_25090</name>
</gene>